<dbReference type="Pfam" id="PF13577">
    <property type="entry name" value="SnoaL_4"/>
    <property type="match status" value="1"/>
</dbReference>
<dbReference type="RefSeq" id="WP_321564173.1">
    <property type="nucleotide sequence ID" value="NZ_CP139558.1"/>
</dbReference>
<dbReference type="SUPFAM" id="SSF54427">
    <property type="entry name" value="NTF2-like"/>
    <property type="match status" value="1"/>
</dbReference>
<dbReference type="InterPro" id="IPR037401">
    <property type="entry name" value="SnoaL-like"/>
</dbReference>
<organism evidence="2 3">
    <name type="scientific">Mucilaginibacter sabulilitoris</name>
    <dbReference type="NCBI Taxonomy" id="1173583"/>
    <lineage>
        <taxon>Bacteria</taxon>
        <taxon>Pseudomonadati</taxon>
        <taxon>Bacteroidota</taxon>
        <taxon>Sphingobacteriia</taxon>
        <taxon>Sphingobacteriales</taxon>
        <taxon>Sphingobacteriaceae</taxon>
        <taxon>Mucilaginibacter</taxon>
    </lineage>
</organism>
<dbReference type="EMBL" id="CP139558">
    <property type="protein sequence ID" value="WPU95061.1"/>
    <property type="molecule type" value="Genomic_DNA"/>
</dbReference>
<dbReference type="InterPro" id="IPR032710">
    <property type="entry name" value="NTF2-like_dom_sf"/>
</dbReference>
<name>A0ABZ0TQL2_9SPHI</name>
<dbReference type="Proteomes" id="UP001324380">
    <property type="component" value="Chromosome"/>
</dbReference>
<protein>
    <submittedName>
        <fullName evidence="2">Nuclear transport factor 2 family protein</fullName>
    </submittedName>
</protein>
<gene>
    <name evidence="2" type="ORF">SNE25_05925</name>
</gene>
<reference evidence="2 3" key="1">
    <citation type="submission" date="2023-11" db="EMBL/GenBank/DDBJ databases">
        <title>Analysis of the Genomes of Mucilaginibacter gossypii cycad 4 and M. sabulilitoris SNA2: microbes with the potential for plant growth promotion.</title>
        <authorList>
            <person name="Hirsch A.M."/>
            <person name="Humm E."/>
            <person name="Rubbi M."/>
            <person name="Del Vecchio G."/>
            <person name="Ha S.M."/>
            <person name="Pellegrini M."/>
            <person name="Gunsalus R.P."/>
        </authorList>
    </citation>
    <scope>NUCLEOTIDE SEQUENCE [LARGE SCALE GENOMIC DNA]</scope>
    <source>
        <strain evidence="2 3">SNA2</strain>
    </source>
</reference>
<keyword evidence="3" id="KW-1185">Reference proteome</keyword>
<feature type="domain" description="SnoaL-like" evidence="1">
    <location>
        <begin position="5"/>
        <end position="122"/>
    </location>
</feature>
<sequence>MEGQKIIQAVTDLFTGADERDWQKVRSVMADNVLLDYQSMTGIEPGMQTPEQIIDAWASFLPGFDKTDHQLSEFRVRLHGHEADVHYVGKADHFLDGELWTISGSYETKLEKQDGTWLIVYLKLDYDKQTGNTGLPMRAKQKLAAQQ</sequence>
<evidence type="ECO:0000259" key="1">
    <source>
        <dbReference type="Pfam" id="PF13577"/>
    </source>
</evidence>
<proteinExistence type="predicted"/>
<evidence type="ECO:0000313" key="2">
    <source>
        <dbReference type="EMBL" id="WPU95061.1"/>
    </source>
</evidence>
<evidence type="ECO:0000313" key="3">
    <source>
        <dbReference type="Proteomes" id="UP001324380"/>
    </source>
</evidence>
<accession>A0ABZ0TQL2</accession>
<dbReference type="Gene3D" id="3.10.450.50">
    <property type="match status" value="1"/>
</dbReference>